<dbReference type="EMBL" id="LAZR01014800">
    <property type="protein sequence ID" value="KKM15898.1"/>
    <property type="molecule type" value="Genomic_DNA"/>
</dbReference>
<gene>
    <name evidence="1" type="ORF">LCGC14_1691400</name>
</gene>
<dbReference type="NCBIfam" id="TIGR01550">
    <property type="entry name" value="DOC_P1"/>
    <property type="match status" value="1"/>
</dbReference>
<comment type="caution">
    <text evidence="1">The sequence shown here is derived from an EMBL/GenBank/DDBJ whole genome shotgun (WGS) entry which is preliminary data.</text>
</comment>
<evidence type="ECO:0000313" key="1">
    <source>
        <dbReference type="EMBL" id="KKM15898.1"/>
    </source>
</evidence>
<name>A0A0F9K168_9ZZZZ</name>
<dbReference type="InterPro" id="IPR006440">
    <property type="entry name" value="Doc"/>
</dbReference>
<organism evidence="1">
    <name type="scientific">marine sediment metagenome</name>
    <dbReference type="NCBI Taxonomy" id="412755"/>
    <lineage>
        <taxon>unclassified sequences</taxon>
        <taxon>metagenomes</taxon>
        <taxon>ecological metagenomes</taxon>
    </lineage>
</organism>
<evidence type="ECO:0008006" key="2">
    <source>
        <dbReference type="Google" id="ProtNLM"/>
    </source>
</evidence>
<accession>A0A0F9K168</accession>
<reference evidence="1" key="1">
    <citation type="journal article" date="2015" name="Nature">
        <title>Complex archaea that bridge the gap between prokaryotes and eukaryotes.</title>
        <authorList>
            <person name="Spang A."/>
            <person name="Saw J.H."/>
            <person name="Jorgensen S.L."/>
            <person name="Zaremba-Niedzwiedzka K."/>
            <person name="Martijn J."/>
            <person name="Lind A.E."/>
            <person name="van Eijk R."/>
            <person name="Schleper C."/>
            <person name="Guy L."/>
            <person name="Ettema T.J."/>
        </authorList>
    </citation>
    <scope>NUCLEOTIDE SEQUENCE</scope>
</reference>
<dbReference type="InterPro" id="IPR053737">
    <property type="entry name" value="Type_II_TA_Toxin"/>
</dbReference>
<dbReference type="GO" id="GO:0016301">
    <property type="term" value="F:kinase activity"/>
    <property type="evidence" value="ECO:0007669"/>
    <property type="project" value="InterPro"/>
</dbReference>
<proteinExistence type="predicted"/>
<sequence>MVWIPSVEYTETLFKDQIEGGNLMNRQGLISTLDKIKWGVPFQDAPTIWDQVTILYKEIIENQYFSDGSKRIGSLLVYIFLVKNGYEFSPPKGEIYNTTIVVAQGLRTFDELKDWFKNNSKKEG</sequence>
<protein>
    <recommendedName>
        <fullName evidence="2">Fido domain-containing protein</fullName>
    </recommendedName>
</protein>
<dbReference type="AlphaFoldDB" id="A0A0F9K168"/>
<dbReference type="Gene3D" id="1.20.120.1870">
    <property type="entry name" value="Fic/DOC protein, Fido domain"/>
    <property type="match status" value="1"/>
</dbReference>